<dbReference type="RefSeq" id="WP_197311754.1">
    <property type="nucleotide sequence ID" value="NZ_JADZLT010000051.1"/>
</dbReference>
<dbReference type="Pfam" id="PF13505">
    <property type="entry name" value="OMP_b-brl"/>
    <property type="match status" value="1"/>
</dbReference>
<evidence type="ECO:0000256" key="3">
    <source>
        <dbReference type="ARBA" id="ARBA00023136"/>
    </source>
</evidence>
<comment type="caution">
    <text evidence="8">The sequence shown here is derived from an EMBL/GenBank/DDBJ whole genome shotgun (WGS) entry which is preliminary data.</text>
</comment>
<keyword evidence="4" id="KW-0998">Cell outer membrane</keyword>
<protein>
    <submittedName>
        <fullName evidence="8">Porin family protein</fullName>
    </submittedName>
</protein>
<organism evidence="8 9">
    <name type="scientific">Methylobrevis albus</name>
    <dbReference type="NCBI Taxonomy" id="2793297"/>
    <lineage>
        <taxon>Bacteria</taxon>
        <taxon>Pseudomonadati</taxon>
        <taxon>Pseudomonadota</taxon>
        <taxon>Alphaproteobacteria</taxon>
        <taxon>Hyphomicrobiales</taxon>
        <taxon>Pleomorphomonadaceae</taxon>
        <taxon>Methylobrevis</taxon>
    </lineage>
</organism>
<evidence type="ECO:0000256" key="5">
    <source>
        <dbReference type="ARBA" id="ARBA00038306"/>
    </source>
</evidence>
<comment type="similarity">
    <text evidence="5">Belongs to the Omp25/RopB family.</text>
</comment>
<proteinExistence type="inferred from homology"/>
<dbReference type="AlphaFoldDB" id="A0A931I3A2"/>
<gene>
    <name evidence="8" type="ORF">I5731_12580</name>
</gene>
<dbReference type="Gene3D" id="2.40.160.20">
    <property type="match status" value="1"/>
</dbReference>
<dbReference type="InterPro" id="IPR051692">
    <property type="entry name" value="OMP-like"/>
</dbReference>
<evidence type="ECO:0000256" key="4">
    <source>
        <dbReference type="ARBA" id="ARBA00023237"/>
    </source>
</evidence>
<evidence type="ECO:0000313" key="8">
    <source>
        <dbReference type="EMBL" id="MBH0238664.1"/>
    </source>
</evidence>
<feature type="domain" description="Outer membrane protein beta-barrel" evidence="7">
    <location>
        <begin position="26"/>
        <end position="228"/>
    </location>
</feature>
<feature type="signal peptide" evidence="6">
    <location>
        <begin position="1"/>
        <end position="24"/>
    </location>
</feature>
<feature type="chain" id="PRO_5036839554" evidence="6">
    <location>
        <begin position="25"/>
        <end position="228"/>
    </location>
</feature>
<dbReference type="PANTHER" id="PTHR34001">
    <property type="entry name" value="BLL7405 PROTEIN"/>
    <property type="match status" value="1"/>
</dbReference>
<dbReference type="InterPro" id="IPR027385">
    <property type="entry name" value="Beta-barrel_OMP"/>
</dbReference>
<dbReference type="GO" id="GO:0009279">
    <property type="term" value="C:cell outer membrane"/>
    <property type="evidence" value="ECO:0007669"/>
    <property type="project" value="UniProtKB-SubCell"/>
</dbReference>
<reference evidence="8" key="1">
    <citation type="submission" date="2020-12" db="EMBL/GenBank/DDBJ databases">
        <title>Methylobrevis albus sp. nov., isolated from fresh water lack sediment.</title>
        <authorList>
            <person name="Zou Q."/>
        </authorList>
    </citation>
    <scope>NUCLEOTIDE SEQUENCE</scope>
    <source>
        <strain evidence="8">L22</strain>
    </source>
</reference>
<evidence type="ECO:0000256" key="2">
    <source>
        <dbReference type="ARBA" id="ARBA00022729"/>
    </source>
</evidence>
<keyword evidence="2 6" id="KW-0732">Signal</keyword>
<dbReference type="PANTHER" id="PTHR34001:SF3">
    <property type="entry name" value="BLL7405 PROTEIN"/>
    <property type="match status" value="1"/>
</dbReference>
<accession>A0A931I3A2</accession>
<dbReference type="SUPFAM" id="SSF56925">
    <property type="entry name" value="OMPA-like"/>
    <property type="match status" value="1"/>
</dbReference>
<dbReference type="InterPro" id="IPR011250">
    <property type="entry name" value="OMP/PagP_B-barrel"/>
</dbReference>
<evidence type="ECO:0000256" key="1">
    <source>
        <dbReference type="ARBA" id="ARBA00004442"/>
    </source>
</evidence>
<evidence type="ECO:0000313" key="9">
    <source>
        <dbReference type="Proteomes" id="UP000631694"/>
    </source>
</evidence>
<name>A0A931I3A2_9HYPH</name>
<keyword evidence="9" id="KW-1185">Reference proteome</keyword>
<sequence length="228" mass="23982">MNRNLVVSGFVAALLAGSAVTANAADVLEPIPAAPIAPMAMDPVTFDWTGIYVGGNIGYGFAGDDTVAYRAAFQPSPGTLEIDGLFGGLQGGYNYQIGSAVIGLEADIQYAGLEDRVSANGNTARAELDWFGTVRPRLGYAFDRTLVYGTGGLAYGNYDVTTTFGNTSETYVGWVVGGGVEHAFTDNLTAKVEYQYVDLGSDDVNLGGTVTTPSPNFHSVRVGLNYKF</sequence>
<comment type="subcellular location">
    <subcellularLocation>
        <location evidence="1">Cell outer membrane</location>
    </subcellularLocation>
</comment>
<dbReference type="EMBL" id="JADZLT010000051">
    <property type="protein sequence ID" value="MBH0238664.1"/>
    <property type="molecule type" value="Genomic_DNA"/>
</dbReference>
<dbReference type="Proteomes" id="UP000631694">
    <property type="component" value="Unassembled WGS sequence"/>
</dbReference>
<keyword evidence="3" id="KW-0472">Membrane</keyword>
<evidence type="ECO:0000259" key="7">
    <source>
        <dbReference type="Pfam" id="PF13505"/>
    </source>
</evidence>
<evidence type="ECO:0000256" key="6">
    <source>
        <dbReference type="SAM" id="SignalP"/>
    </source>
</evidence>